<evidence type="ECO:0000256" key="1">
    <source>
        <dbReference type="SAM" id="MobiDB-lite"/>
    </source>
</evidence>
<gene>
    <name evidence="2" type="ORF">CKO28_00805</name>
</gene>
<protein>
    <submittedName>
        <fullName evidence="2">Uncharacterized protein</fullName>
    </submittedName>
</protein>
<dbReference type="Proteomes" id="UP001296873">
    <property type="component" value="Unassembled WGS sequence"/>
</dbReference>
<dbReference type="EMBL" id="NRRL01000001">
    <property type="protein sequence ID" value="MBK1666581.1"/>
    <property type="molecule type" value="Genomic_DNA"/>
</dbReference>
<organism evidence="2 3">
    <name type="scientific">Rhodovibrio sodomensis</name>
    <dbReference type="NCBI Taxonomy" id="1088"/>
    <lineage>
        <taxon>Bacteria</taxon>
        <taxon>Pseudomonadati</taxon>
        <taxon>Pseudomonadota</taxon>
        <taxon>Alphaproteobacteria</taxon>
        <taxon>Rhodospirillales</taxon>
        <taxon>Rhodovibrionaceae</taxon>
        <taxon>Rhodovibrio</taxon>
    </lineage>
</organism>
<comment type="caution">
    <text evidence="2">The sequence shown here is derived from an EMBL/GenBank/DDBJ whole genome shotgun (WGS) entry which is preliminary data.</text>
</comment>
<sequence>MLIPARRSHPGWGAQFVWPGQDRDGDDVKMSVDLARHRSIARRAARDMIHAAERELDEHTRVTDLATS</sequence>
<keyword evidence="3" id="KW-1185">Reference proteome</keyword>
<accession>A0ABS1D9C7</accession>
<feature type="region of interest" description="Disordered" evidence="1">
    <location>
        <begin position="1"/>
        <end position="20"/>
    </location>
</feature>
<reference evidence="2 3" key="1">
    <citation type="journal article" date="2020" name="Microorganisms">
        <title>Osmotic Adaptation and Compatible Solute Biosynthesis of Phototrophic Bacteria as Revealed from Genome Analyses.</title>
        <authorList>
            <person name="Imhoff J.F."/>
            <person name="Rahn T."/>
            <person name="Kunzel S."/>
            <person name="Keller A."/>
            <person name="Neulinger S.C."/>
        </authorList>
    </citation>
    <scope>NUCLEOTIDE SEQUENCE [LARGE SCALE GENOMIC DNA]</scope>
    <source>
        <strain evidence="2 3">DSM 9895</strain>
    </source>
</reference>
<evidence type="ECO:0000313" key="2">
    <source>
        <dbReference type="EMBL" id="MBK1666581.1"/>
    </source>
</evidence>
<evidence type="ECO:0000313" key="3">
    <source>
        <dbReference type="Proteomes" id="UP001296873"/>
    </source>
</evidence>
<name>A0ABS1D9C7_9PROT</name>
<proteinExistence type="predicted"/>